<organism evidence="2 3">
    <name type="scientific">Drosophila gunungcola</name>
    <name type="common">fruit fly</name>
    <dbReference type="NCBI Taxonomy" id="103775"/>
    <lineage>
        <taxon>Eukaryota</taxon>
        <taxon>Metazoa</taxon>
        <taxon>Ecdysozoa</taxon>
        <taxon>Arthropoda</taxon>
        <taxon>Hexapoda</taxon>
        <taxon>Insecta</taxon>
        <taxon>Pterygota</taxon>
        <taxon>Neoptera</taxon>
        <taxon>Endopterygota</taxon>
        <taxon>Diptera</taxon>
        <taxon>Brachycera</taxon>
        <taxon>Muscomorpha</taxon>
        <taxon>Ephydroidea</taxon>
        <taxon>Drosophilidae</taxon>
        <taxon>Drosophila</taxon>
        <taxon>Sophophora</taxon>
    </lineage>
</organism>
<keyword evidence="1" id="KW-0175">Coiled coil</keyword>
<dbReference type="EMBL" id="JAMKOV010000115">
    <property type="protein sequence ID" value="KAI8033639.1"/>
    <property type="molecule type" value="Genomic_DNA"/>
</dbReference>
<evidence type="ECO:0000256" key="1">
    <source>
        <dbReference type="SAM" id="Coils"/>
    </source>
</evidence>
<proteinExistence type="predicted"/>
<dbReference type="Proteomes" id="UP001059596">
    <property type="component" value="Unassembled WGS sequence"/>
</dbReference>
<name>A0A9P9YAY7_9MUSC</name>
<protein>
    <submittedName>
        <fullName evidence="2">Uncharacterized protein</fullName>
    </submittedName>
</protein>
<gene>
    <name evidence="2" type="ORF">M5D96_013593</name>
</gene>
<feature type="coiled-coil region" evidence="1">
    <location>
        <begin position="55"/>
        <end position="82"/>
    </location>
</feature>
<sequence>MHPEPNPTDKMDGAVLDQARKSIEAMHDLAQTLMVDFKDDPEAAQLAARTINACMLELIDDLETAQTEEQQLSQELQRFQDK</sequence>
<evidence type="ECO:0000313" key="3">
    <source>
        <dbReference type="Proteomes" id="UP001059596"/>
    </source>
</evidence>
<evidence type="ECO:0000313" key="2">
    <source>
        <dbReference type="EMBL" id="KAI8033639.1"/>
    </source>
</evidence>
<dbReference type="AlphaFoldDB" id="A0A9P9YAY7"/>
<comment type="caution">
    <text evidence="2">The sequence shown here is derived from an EMBL/GenBank/DDBJ whole genome shotgun (WGS) entry which is preliminary data.</text>
</comment>
<keyword evidence="3" id="KW-1185">Reference proteome</keyword>
<reference evidence="2" key="1">
    <citation type="journal article" date="2023" name="Genome Biol. Evol.">
        <title>Long-read-based Genome Assembly of Drosophila gunungcola Reveals Fewer Chemosensory Genes in Flower-breeding Species.</title>
        <authorList>
            <person name="Negi A."/>
            <person name="Liao B.Y."/>
            <person name="Yeh S.D."/>
        </authorList>
    </citation>
    <scope>NUCLEOTIDE SEQUENCE</scope>
    <source>
        <strain evidence="2">Sukarami</strain>
    </source>
</reference>
<accession>A0A9P9YAY7</accession>